<comment type="subunit">
    <text evidence="7">The complex comprises the extracytoplasmic solute receptor protein and the two transmembrane proteins.</text>
</comment>
<keyword evidence="10" id="KW-1185">Reference proteome</keyword>
<comment type="similarity">
    <text evidence="7">Belongs to the TRAP transporter large permease family.</text>
</comment>
<evidence type="ECO:0000259" key="8">
    <source>
        <dbReference type="Pfam" id="PF06808"/>
    </source>
</evidence>
<feature type="transmembrane region" description="Helical" evidence="7">
    <location>
        <begin position="308"/>
        <end position="330"/>
    </location>
</feature>
<evidence type="ECO:0000256" key="3">
    <source>
        <dbReference type="ARBA" id="ARBA00022519"/>
    </source>
</evidence>
<sequence length="430" mass="45303">MTIALIGFATVLILAFIGIPLGFSMLTVGVGFFALLRGFDPAMIMAGQTISSMAANDALSVVPMFILMGTFIYRANLAEELYDAAHSLLGHRKGGLAYATVLASAGFAAISGSSIATAATMTKVAMPPMRRRGYSDSLASGCVSSAGTLGALIPPSVPLLIYGIITQQDIGKLFAAGITPGILLGLLFMTAVWWTVHRNPAKGPAGDYVGWKTRLQRISKVWGVLALFLLVVGGLYSGLFTATEAGGIGAMGALAFASARGKISRRTLLEALVEAGRTTAMIFIIAFGGLVFANFITMSGLTTTLVAWIQSLHLPTIGVILVIVLIYVVLGSLMEAISMMLLTVPVFAAVVQPLGVDLIWFGIFIAMMIEIGLIHPPVGMNVFMVKAVMPELSVRTIFAGTIPFLVASVVALALIIAFPSIPLWPLQFMR</sequence>
<dbReference type="InterPro" id="IPR004681">
    <property type="entry name" value="TRAP_DctM"/>
</dbReference>
<feature type="transmembrane region" description="Helical" evidence="7">
    <location>
        <begin position="275"/>
        <end position="296"/>
    </location>
</feature>
<feature type="transmembrane region" description="Helical" evidence="7">
    <location>
        <begin position="95"/>
        <end position="121"/>
    </location>
</feature>
<dbReference type="EMBL" id="CABPSH010000001">
    <property type="protein sequence ID" value="VVD61409.1"/>
    <property type="molecule type" value="Genomic_DNA"/>
</dbReference>
<gene>
    <name evidence="9" type="ORF">PEP31012_00120</name>
</gene>
<organism evidence="9 10">
    <name type="scientific">Pandoraea eparura</name>
    <dbReference type="NCBI Taxonomy" id="2508291"/>
    <lineage>
        <taxon>Bacteria</taxon>
        <taxon>Pseudomonadati</taxon>
        <taxon>Pseudomonadota</taxon>
        <taxon>Betaproteobacteria</taxon>
        <taxon>Burkholderiales</taxon>
        <taxon>Burkholderiaceae</taxon>
        <taxon>Pandoraea</taxon>
    </lineage>
</organism>
<accession>A0A5E4RHC7</accession>
<feature type="transmembrane region" description="Helical" evidence="7">
    <location>
        <begin position="245"/>
        <end position="263"/>
    </location>
</feature>
<feature type="transmembrane region" description="Helical" evidence="7">
    <location>
        <begin position="173"/>
        <end position="196"/>
    </location>
</feature>
<dbReference type="Pfam" id="PF06808">
    <property type="entry name" value="DctM"/>
    <property type="match status" value="1"/>
</dbReference>
<evidence type="ECO:0000256" key="6">
    <source>
        <dbReference type="ARBA" id="ARBA00023136"/>
    </source>
</evidence>
<feature type="transmembrane region" description="Helical" evidence="7">
    <location>
        <begin position="133"/>
        <end position="153"/>
    </location>
</feature>
<dbReference type="PANTHER" id="PTHR33362">
    <property type="entry name" value="SIALIC ACID TRAP TRANSPORTER PERMEASE PROTEIN SIAT-RELATED"/>
    <property type="match status" value="1"/>
</dbReference>
<dbReference type="AlphaFoldDB" id="A0A5E4RHC7"/>
<feature type="transmembrane region" description="Helical" evidence="7">
    <location>
        <begin position="6"/>
        <end position="36"/>
    </location>
</feature>
<protein>
    <recommendedName>
        <fullName evidence="7">TRAP transporter large permease protein</fullName>
    </recommendedName>
</protein>
<evidence type="ECO:0000256" key="7">
    <source>
        <dbReference type="RuleBase" id="RU369079"/>
    </source>
</evidence>
<comment type="function">
    <text evidence="7">Part of the tripartite ATP-independent periplasmic (TRAP) transport system.</text>
</comment>
<feature type="domain" description="TRAP C4-dicarboxylate transport system permease DctM subunit" evidence="8">
    <location>
        <begin position="9"/>
        <end position="421"/>
    </location>
</feature>
<keyword evidence="6 7" id="KW-0472">Membrane</keyword>
<evidence type="ECO:0000256" key="1">
    <source>
        <dbReference type="ARBA" id="ARBA00004429"/>
    </source>
</evidence>
<evidence type="ECO:0000256" key="2">
    <source>
        <dbReference type="ARBA" id="ARBA00022475"/>
    </source>
</evidence>
<dbReference type="OrthoDB" id="9796052at2"/>
<feature type="transmembrane region" description="Helical" evidence="7">
    <location>
        <begin position="360"/>
        <end position="385"/>
    </location>
</feature>
<dbReference type="GO" id="GO:0022857">
    <property type="term" value="F:transmembrane transporter activity"/>
    <property type="evidence" value="ECO:0007669"/>
    <property type="project" value="UniProtKB-UniRule"/>
</dbReference>
<keyword evidence="5 7" id="KW-1133">Transmembrane helix</keyword>
<evidence type="ECO:0000313" key="9">
    <source>
        <dbReference type="EMBL" id="VVD61409.1"/>
    </source>
</evidence>
<dbReference type="PIRSF" id="PIRSF006066">
    <property type="entry name" value="HI0050"/>
    <property type="match status" value="1"/>
</dbReference>
<evidence type="ECO:0000256" key="5">
    <source>
        <dbReference type="ARBA" id="ARBA00022989"/>
    </source>
</evidence>
<keyword evidence="7" id="KW-0813">Transport</keyword>
<dbReference type="GO" id="GO:0005886">
    <property type="term" value="C:plasma membrane"/>
    <property type="evidence" value="ECO:0007669"/>
    <property type="project" value="UniProtKB-SubCell"/>
</dbReference>
<evidence type="ECO:0000313" key="10">
    <source>
        <dbReference type="Proteomes" id="UP000400981"/>
    </source>
</evidence>
<feature type="transmembrane region" description="Helical" evidence="7">
    <location>
        <begin position="221"/>
        <end position="239"/>
    </location>
</feature>
<keyword evidence="3 7" id="KW-0997">Cell inner membrane</keyword>
<keyword evidence="2" id="KW-1003">Cell membrane</keyword>
<feature type="transmembrane region" description="Helical" evidence="7">
    <location>
        <begin position="337"/>
        <end position="354"/>
    </location>
</feature>
<dbReference type="InterPro" id="IPR010656">
    <property type="entry name" value="DctM"/>
</dbReference>
<keyword evidence="4 7" id="KW-0812">Transmembrane</keyword>
<dbReference type="PANTHER" id="PTHR33362:SF5">
    <property type="entry name" value="C4-DICARBOXYLATE TRAP TRANSPORTER LARGE PERMEASE PROTEIN DCTM"/>
    <property type="match status" value="1"/>
</dbReference>
<name>A0A5E4RHC7_9BURK</name>
<reference evidence="9 10" key="1">
    <citation type="submission" date="2019-08" db="EMBL/GenBank/DDBJ databases">
        <authorList>
            <person name="Peeters C."/>
        </authorList>
    </citation>
    <scope>NUCLEOTIDE SEQUENCE [LARGE SCALE GENOMIC DNA]</scope>
    <source>
        <strain evidence="9 10">LMG 31012</strain>
    </source>
</reference>
<proteinExistence type="inferred from homology"/>
<dbReference type="Proteomes" id="UP000400981">
    <property type="component" value="Unassembled WGS sequence"/>
</dbReference>
<comment type="subcellular location">
    <subcellularLocation>
        <location evidence="1 7">Cell inner membrane</location>
        <topology evidence="1 7">Multi-pass membrane protein</topology>
    </subcellularLocation>
</comment>
<feature type="transmembrane region" description="Helical" evidence="7">
    <location>
        <begin position="57"/>
        <end position="75"/>
    </location>
</feature>
<feature type="transmembrane region" description="Helical" evidence="7">
    <location>
        <begin position="397"/>
        <end position="421"/>
    </location>
</feature>
<evidence type="ECO:0000256" key="4">
    <source>
        <dbReference type="ARBA" id="ARBA00022692"/>
    </source>
</evidence>
<dbReference type="NCBIfam" id="TIGR00786">
    <property type="entry name" value="dctM"/>
    <property type="match status" value="1"/>
</dbReference>